<sequence>MEQSTVSDQLLPESLGAGLSCAEARDSAREGLAGLNLPPAEMDNVLTVVTEMVSNASRHAGGATAFHVTAGAGAVTVEVSDRSTSAPRIQPWAPDEPGGFGWRLVNQLATTDVHIHRDGKTITATLTAATTGRP</sequence>
<dbReference type="EMBL" id="CP023692">
    <property type="protein sequence ID" value="QEV43758.1"/>
    <property type="molecule type" value="Genomic_DNA"/>
</dbReference>
<dbReference type="Pfam" id="PF13581">
    <property type="entry name" value="HATPase_c_2"/>
    <property type="match status" value="1"/>
</dbReference>
<name>A0A5J6J8D5_STRVI</name>
<evidence type="ECO:0000259" key="2">
    <source>
        <dbReference type="Pfam" id="PF13581"/>
    </source>
</evidence>
<dbReference type="PANTHER" id="PTHR35526">
    <property type="entry name" value="ANTI-SIGMA-F FACTOR RSBW-RELATED"/>
    <property type="match status" value="1"/>
</dbReference>
<dbReference type="Gene3D" id="3.30.565.10">
    <property type="entry name" value="Histidine kinase-like ATPase, C-terminal domain"/>
    <property type="match status" value="1"/>
</dbReference>
<evidence type="ECO:0000313" key="3">
    <source>
        <dbReference type="EMBL" id="QEV43758.1"/>
    </source>
</evidence>
<gene>
    <name evidence="3" type="ORF">CP980_00480</name>
</gene>
<dbReference type="GO" id="GO:0004674">
    <property type="term" value="F:protein serine/threonine kinase activity"/>
    <property type="evidence" value="ECO:0007669"/>
    <property type="project" value="UniProtKB-KW"/>
</dbReference>
<keyword evidence="3" id="KW-0547">Nucleotide-binding</keyword>
<keyword evidence="3" id="KW-0067">ATP-binding</keyword>
<feature type="domain" description="Histidine kinase/HSP90-like ATPase" evidence="2">
    <location>
        <begin position="22"/>
        <end position="125"/>
    </location>
</feature>
<dbReference type="CDD" id="cd16936">
    <property type="entry name" value="HATPase_RsbW-like"/>
    <property type="match status" value="1"/>
</dbReference>
<accession>A0A5J6J8D5</accession>
<dbReference type="GeneID" id="95609063"/>
<keyword evidence="1" id="KW-0808">Transferase</keyword>
<dbReference type="SUPFAM" id="SSF55874">
    <property type="entry name" value="ATPase domain of HSP90 chaperone/DNA topoisomerase II/histidine kinase"/>
    <property type="match status" value="1"/>
</dbReference>
<dbReference type="GO" id="GO:0005524">
    <property type="term" value="F:ATP binding"/>
    <property type="evidence" value="ECO:0007669"/>
    <property type="project" value="UniProtKB-KW"/>
</dbReference>
<dbReference type="InterPro" id="IPR036890">
    <property type="entry name" value="HATPase_C_sf"/>
</dbReference>
<keyword evidence="4" id="KW-1185">Reference proteome</keyword>
<dbReference type="PANTHER" id="PTHR35526:SF3">
    <property type="entry name" value="ANTI-SIGMA-F FACTOR RSBW"/>
    <property type="match status" value="1"/>
</dbReference>
<keyword evidence="1" id="KW-0418">Kinase</keyword>
<protein>
    <submittedName>
        <fullName evidence="3">ATP-binding protein</fullName>
    </submittedName>
</protein>
<evidence type="ECO:0000313" key="4">
    <source>
        <dbReference type="Proteomes" id="UP000325563"/>
    </source>
</evidence>
<proteinExistence type="predicted"/>
<dbReference type="KEGG" id="svn:CP980_00480"/>
<dbReference type="InterPro" id="IPR003594">
    <property type="entry name" value="HATPase_dom"/>
</dbReference>
<dbReference type="RefSeq" id="WP_150492234.1">
    <property type="nucleotide sequence ID" value="NZ_BNBW01000012.1"/>
</dbReference>
<organism evidence="3 4">
    <name type="scientific">Streptomyces vinaceus</name>
    <dbReference type="NCBI Taxonomy" id="1960"/>
    <lineage>
        <taxon>Bacteria</taxon>
        <taxon>Bacillati</taxon>
        <taxon>Actinomycetota</taxon>
        <taxon>Actinomycetes</taxon>
        <taxon>Kitasatosporales</taxon>
        <taxon>Streptomycetaceae</taxon>
        <taxon>Streptomyces</taxon>
    </lineage>
</organism>
<keyword evidence="1" id="KW-0723">Serine/threonine-protein kinase</keyword>
<reference evidence="3 4" key="1">
    <citation type="submission" date="2017-09" db="EMBL/GenBank/DDBJ databases">
        <authorList>
            <person name="Lee N."/>
            <person name="Cho B.-K."/>
        </authorList>
    </citation>
    <scope>NUCLEOTIDE SEQUENCE [LARGE SCALE GENOMIC DNA]</scope>
    <source>
        <strain evidence="3 4">ATCC 27476</strain>
    </source>
</reference>
<dbReference type="AlphaFoldDB" id="A0A5J6J8D5"/>
<evidence type="ECO:0000256" key="1">
    <source>
        <dbReference type="ARBA" id="ARBA00022527"/>
    </source>
</evidence>
<dbReference type="Proteomes" id="UP000325563">
    <property type="component" value="Chromosome"/>
</dbReference>
<dbReference type="InterPro" id="IPR050267">
    <property type="entry name" value="Anti-sigma-factor_SerPK"/>
</dbReference>